<organism evidence="1 2">
    <name type="scientific">Aphis craccivora</name>
    <name type="common">Cowpea aphid</name>
    <dbReference type="NCBI Taxonomy" id="307492"/>
    <lineage>
        <taxon>Eukaryota</taxon>
        <taxon>Metazoa</taxon>
        <taxon>Ecdysozoa</taxon>
        <taxon>Arthropoda</taxon>
        <taxon>Hexapoda</taxon>
        <taxon>Insecta</taxon>
        <taxon>Pterygota</taxon>
        <taxon>Neoptera</taxon>
        <taxon>Paraneoptera</taxon>
        <taxon>Hemiptera</taxon>
        <taxon>Sternorrhyncha</taxon>
        <taxon>Aphidomorpha</taxon>
        <taxon>Aphidoidea</taxon>
        <taxon>Aphididae</taxon>
        <taxon>Aphidini</taxon>
        <taxon>Aphis</taxon>
        <taxon>Aphis</taxon>
    </lineage>
</organism>
<dbReference type="Proteomes" id="UP000478052">
    <property type="component" value="Unassembled WGS sequence"/>
</dbReference>
<protein>
    <submittedName>
        <fullName evidence="1">Uncharacterized protein</fullName>
    </submittedName>
</protein>
<comment type="caution">
    <text evidence="1">The sequence shown here is derived from an EMBL/GenBank/DDBJ whole genome shotgun (WGS) entry which is preliminary data.</text>
</comment>
<dbReference type="EMBL" id="VUJU01000208">
    <property type="protein sequence ID" value="KAF0772204.1"/>
    <property type="molecule type" value="Genomic_DNA"/>
</dbReference>
<gene>
    <name evidence="1" type="ORF">FWK35_00000785</name>
</gene>
<name>A0A6G0ZMG4_APHCR</name>
<proteinExistence type="predicted"/>
<accession>A0A6G0ZMG4</accession>
<sequence>MTHESVTFGLVCQSRFLFCKVLIKIMSVQRMILRR</sequence>
<feature type="non-terminal residue" evidence="1">
    <location>
        <position position="35"/>
    </location>
</feature>
<evidence type="ECO:0000313" key="2">
    <source>
        <dbReference type="Proteomes" id="UP000478052"/>
    </source>
</evidence>
<dbReference type="AlphaFoldDB" id="A0A6G0ZMG4"/>
<evidence type="ECO:0000313" key="1">
    <source>
        <dbReference type="EMBL" id="KAF0772204.1"/>
    </source>
</evidence>
<keyword evidence="2" id="KW-1185">Reference proteome</keyword>
<reference evidence="1 2" key="1">
    <citation type="submission" date="2019-08" db="EMBL/GenBank/DDBJ databases">
        <title>Whole genome of Aphis craccivora.</title>
        <authorList>
            <person name="Voronova N.V."/>
            <person name="Shulinski R.S."/>
            <person name="Bandarenka Y.V."/>
            <person name="Zhorov D.G."/>
            <person name="Warner D."/>
        </authorList>
    </citation>
    <scope>NUCLEOTIDE SEQUENCE [LARGE SCALE GENOMIC DNA]</scope>
    <source>
        <strain evidence="1">180601</strain>
        <tissue evidence="1">Whole Body</tissue>
    </source>
</reference>